<evidence type="ECO:0000313" key="2">
    <source>
        <dbReference type="Proteomes" id="UP000243975"/>
    </source>
</evidence>
<comment type="caution">
    <text evidence="1">The sequence shown here is derived from an EMBL/GenBank/DDBJ whole genome shotgun (WGS) entry which is preliminary data.</text>
</comment>
<dbReference type="AlphaFoldDB" id="A0A103YH98"/>
<protein>
    <submittedName>
        <fullName evidence="1">Uncharacterized protein</fullName>
    </submittedName>
</protein>
<dbReference type="STRING" id="59895.A0A103YH98"/>
<sequence>MENSIENPYFRQKFSSVNHAGSTQNVEDSEKSLAFDSVGDDPWKEEDTALKPCWSKPDLGQCYTLSETNLNIFIDVTDAVVVARYLRATLVIPDIRGSQPGDRGWCGGGAAVVRERETTVCEGEGDGREWWSREGGDEWSRWCRDERETMVCEGEGDGRERWSREGGDEWSRWSRWCGDERETMSELGGTAVSIVPPTLVPPSAFHSPVVAVPSPSVSSLCCLVSLAAGNFMVRVIRPMNSSTSIIPSPSASTPLTIFRQASKLHLSPSCLSTCINSSALIFPFPSKSNT</sequence>
<name>A0A103YH98_CYNCS</name>
<proteinExistence type="predicted"/>
<gene>
    <name evidence="1" type="ORF">Ccrd_012565</name>
</gene>
<reference evidence="1 2" key="1">
    <citation type="journal article" date="2016" name="Sci. Rep.">
        <title>The genome sequence of the outbreeding globe artichoke constructed de novo incorporating a phase-aware low-pass sequencing strategy of F1 progeny.</title>
        <authorList>
            <person name="Scaglione D."/>
            <person name="Reyes-Chin-Wo S."/>
            <person name="Acquadro A."/>
            <person name="Froenicke L."/>
            <person name="Portis E."/>
            <person name="Beitel C."/>
            <person name="Tirone M."/>
            <person name="Mauro R."/>
            <person name="Lo Monaco A."/>
            <person name="Mauromicale G."/>
            <person name="Faccioli P."/>
            <person name="Cattivelli L."/>
            <person name="Rieseberg L."/>
            <person name="Michelmore R."/>
            <person name="Lanteri S."/>
        </authorList>
    </citation>
    <scope>NUCLEOTIDE SEQUENCE [LARGE SCALE GENOMIC DNA]</scope>
    <source>
        <strain evidence="1">2C</strain>
    </source>
</reference>
<dbReference type="EMBL" id="LEKV01001073">
    <property type="protein sequence ID" value="KVI09055.1"/>
    <property type="molecule type" value="Genomic_DNA"/>
</dbReference>
<evidence type="ECO:0000313" key="1">
    <source>
        <dbReference type="EMBL" id="KVI09055.1"/>
    </source>
</evidence>
<dbReference type="Proteomes" id="UP000243975">
    <property type="component" value="Unassembled WGS sequence"/>
</dbReference>
<organism evidence="1 2">
    <name type="scientific">Cynara cardunculus var. scolymus</name>
    <name type="common">Globe artichoke</name>
    <name type="synonym">Cynara scolymus</name>
    <dbReference type="NCBI Taxonomy" id="59895"/>
    <lineage>
        <taxon>Eukaryota</taxon>
        <taxon>Viridiplantae</taxon>
        <taxon>Streptophyta</taxon>
        <taxon>Embryophyta</taxon>
        <taxon>Tracheophyta</taxon>
        <taxon>Spermatophyta</taxon>
        <taxon>Magnoliopsida</taxon>
        <taxon>eudicotyledons</taxon>
        <taxon>Gunneridae</taxon>
        <taxon>Pentapetalae</taxon>
        <taxon>asterids</taxon>
        <taxon>campanulids</taxon>
        <taxon>Asterales</taxon>
        <taxon>Asteraceae</taxon>
        <taxon>Carduoideae</taxon>
        <taxon>Cardueae</taxon>
        <taxon>Carduinae</taxon>
        <taxon>Cynara</taxon>
    </lineage>
</organism>
<keyword evidence="2" id="KW-1185">Reference proteome</keyword>
<accession>A0A103YH98</accession>
<dbReference type="Gramene" id="KVI09055">
    <property type="protein sequence ID" value="KVI09055"/>
    <property type="gene ID" value="Ccrd_012565"/>
</dbReference>